<dbReference type="EMBL" id="SPDV01000087">
    <property type="protein sequence ID" value="TFI56398.1"/>
    <property type="molecule type" value="Genomic_DNA"/>
</dbReference>
<dbReference type="RefSeq" id="WP_135090551.1">
    <property type="nucleotide sequence ID" value="NZ_SPDV01000087.1"/>
</dbReference>
<evidence type="ECO:0000313" key="1">
    <source>
        <dbReference type="EMBL" id="TFI56398.1"/>
    </source>
</evidence>
<evidence type="ECO:0000313" key="2">
    <source>
        <dbReference type="Proteomes" id="UP000298213"/>
    </source>
</evidence>
<sequence>MEDRLNNENFAPLVDHLGRMIEQYWLAREARQAARGDTREEGLCDPGARSRYEVQDGAEGLELAIWAVGEALGRVGGSVCWTGCSKPWKTGSASMPAPP</sequence>
<proteinExistence type="predicted"/>
<reference evidence="1 2" key="1">
    <citation type="submission" date="2019-03" db="EMBL/GenBank/DDBJ databases">
        <title>Genome sequence of Sphingomonas sp. 17J27-24.</title>
        <authorList>
            <person name="Kim M."/>
            <person name="Maeng S."/>
            <person name="Sathiyaraj S."/>
        </authorList>
    </citation>
    <scope>NUCLEOTIDE SEQUENCE [LARGE SCALE GENOMIC DNA]</scope>
    <source>
        <strain evidence="1 2">17J27-24</strain>
    </source>
</reference>
<dbReference type="AlphaFoldDB" id="A0A4Y8ZK92"/>
<name>A0A4Y8ZK92_9SPHN</name>
<dbReference type="Proteomes" id="UP000298213">
    <property type="component" value="Unassembled WGS sequence"/>
</dbReference>
<keyword evidence="2" id="KW-1185">Reference proteome</keyword>
<gene>
    <name evidence="1" type="ORF">E2493_20395</name>
</gene>
<accession>A0A4Y8ZK92</accession>
<protein>
    <submittedName>
        <fullName evidence="1">Uncharacterized protein</fullName>
    </submittedName>
</protein>
<organism evidence="1 2">
    <name type="scientific">Sphingomonas parva</name>
    <dbReference type="NCBI Taxonomy" id="2555898"/>
    <lineage>
        <taxon>Bacteria</taxon>
        <taxon>Pseudomonadati</taxon>
        <taxon>Pseudomonadota</taxon>
        <taxon>Alphaproteobacteria</taxon>
        <taxon>Sphingomonadales</taxon>
        <taxon>Sphingomonadaceae</taxon>
        <taxon>Sphingomonas</taxon>
    </lineage>
</organism>
<comment type="caution">
    <text evidence="1">The sequence shown here is derived from an EMBL/GenBank/DDBJ whole genome shotgun (WGS) entry which is preliminary data.</text>
</comment>